<evidence type="ECO:0000313" key="2">
    <source>
        <dbReference type="Proteomes" id="UP000011116"/>
    </source>
</evidence>
<keyword evidence="2" id="KW-1185">Reference proteome</keyword>
<evidence type="ECO:0000313" key="1">
    <source>
        <dbReference type="EnsemblPlants" id="HORVU.MOREX.r3.2HG0119130.1.CDS1"/>
    </source>
</evidence>
<dbReference type="PANTHER" id="PTHR35545:SF18">
    <property type="entry name" value="F-BOX DOMAIN-CONTAINING PROTEIN"/>
    <property type="match status" value="1"/>
</dbReference>
<dbReference type="Gramene" id="HORVU.MOREX.r3.2HG0119130.1">
    <property type="protein sequence ID" value="HORVU.MOREX.r3.2HG0119130.1.CDS1"/>
    <property type="gene ID" value="HORVU.MOREX.r3.2HG0119130"/>
</dbReference>
<sequence>MRRYYMQIWDHACQDDEQLRTTTGYEAQITKPSWSMAKFTSSETWQLRELEFVGFRPREQEISFLRSVMERASNLKTVLLKEDEDLCEDCDSMSTPRGGFCPADKGEQEAIVRQLTDGVQSSAQIIFPNSGGS</sequence>
<name>A0A8I6X3F0_HORVV</name>
<proteinExistence type="predicted"/>
<dbReference type="AlphaFoldDB" id="A0A8I6X3F0"/>
<dbReference type="EnsemblPlants" id="HORVU.MOREX.r3.2HG0119130.1">
    <property type="protein sequence ID" value="HORVU.MOREX.r3.2HG0119130.1.CDS1"/>
    <property type="gene ID" value="HORVU.MOREX.r3.2HG0119130"/>
</dbReference>
<accession>A0A8I6X3F0</accession>
<reference evidence="1" key="2">
    <citation type="submission" date="2020-10" db="EMBL/GenBank/DDBJ databases">
        <authorList>
            <person name="Scholz U."/>
            <person name="Mascher M."/>
            <person name="Fiebig A."/>
        </authorList>
    </citation>
    <scope>NUCLEOTIDE SEQUENCE [LARGE SCALE GENOMIC DNA]</scope>
    <source>
        <strain evidence="1">cv. Morex</strain>
    </source>
</reference>
<reference evidence="1" key="3">
    <citation type="submission" date="2022-01" db="UniProtKB">
        <authorList>
            <consortium name="EnsemblPlants"/>
        </authorList>
    </citation>
    <scope>IDENTIFICATION</scope>
    <source>
        <strain evidence="1">subsp. vulgare</strain>
    </source>
</reference>
<dbReference type="Proteomes" id="UP000011116">
    <property type="component" value="Chromosome 2H"/>
</dbReference>
<dbReference type="PANTHER" id="PTHR35545">
    <property type="entry name" value="F-BOX DOMAIN-CONTAINING PROTEIN"/>
    <property type="match status" value="1"/>
</dbReference>
<reference evidence="2" key="1">
    <citation type="journal article" date="2012" name="Nature">
        <title>A physical, genetic and functional sequence assembly of the barley genome.</title>
        <authorList>
            <consortium name="The International Barley Genome Sequencing Consortium"/>
            <person name="Mayer K.F."/>
            <person name="Waugh R."/>
            <person name="Brown J.W."/>
            <person name="Schulman A."/>
            <person name="Langridge P."/>
            <person name="Platzer M."/>
            <person name="Fincher G.B."/>
            <person name="Muehlbauer G.J."/>
            <person name="Sato K."/>
            <person name="Close T.J."/>
            <person name="Wise R.P."/>
            <person name="Stein N."/>
        </authorList>
    </citation>
    <scope>NUCLEOTIDE SEQUENCE [LARGE SCALE GENOMIC DNA]</scope>
    <source>
        <strain evidence="2">cv. Morex</strain>
    </source>
</reference>
<organism evidence="1 2">
    <name type="scientific">Hordeum vulgare subsp. vulgare</name>
    <name type="common">Domesticated barley</name>
    <dbReference type="NCBI Taxonomy" id="112509"/>
    <lineage>
        <taxon>Eukaryota</taxon>
        <taxon>Viridiplantae</taxon>
        <taxon>Streptophyta</taxon>
        <taxon>Embryophyta</taxon>
        <taxon>Tracheophyta</taxon>
        <taxon>Spermatophyta</taxon>
        <taxon>Magnoliopsida</taxon>
        <taxon>Liliopsida</taxon>
        <taxon>Poales</taxon>
        <taxon>Poaceae</taxon>
        <taxon>BOP clade</taxon>
        <taxon>Pooideae</taxon>
        <taxon>Triticodae</taxon>
        <taxon>Triticeae</taxon>
        <taxon>Hordeinae</taxon>
        <taxon>Hordeum</taxon>
    </lineage>
</organism>
<protein>
    <submittedName>
        <fullName evidence="1">Uncharacterized protein</fullName>
    </submittedName>
</protein>